<feature type="transmembrane region" description="Helical" evidence="2">
    <location>
        <begin position="73"/>
        <end position="94"/>
    </location>
</feature>
<keyword evidence="2" id="KW-1133">Transmembrane helix</keyword>
<evidence type="ECO:0000313" key="4">
    <source>
        <dbReference type="Proteomes" id="UP000186922"/>
    </source>
</evidence>
<dbReference type="AlphaFoldDB" id="A0A1D1VWH6"/>
<dbReference type="EMBL" id="BDGG01000012">
    <property type="protein sequence ID" value="GAV05276.1"/>
    <property type="molecule type" value="Genomic_DNA"/>
</dbReference>
<organism evidence="3 4">
    <name type="scientific">Ramazzottius varieornatus</name>
    <name type="common">Water bear</name>
    <name type="synonym">Tardigrade</name>
    <dbReference type="NCBI Taxonomy" id="947166"/>
    <lineage>
        <taxon>Eukaryota</taxon>
        <taxon>Metazoa</taxon>
        <taxon>Ecdysozoa</taxon>
        <taxon>Tardigrada</taxon>
        <taxon>Eutardigrada</taxon>
        <taxon>Parachela</taxon>
        <taxon>Hypsibioidea</taxon>
        <taxon>Ramazzottiidae</taxon>
        <taxon>Ramazzottius</taxon>
    </lineage>
</organism>
<dbReference type="Proteomes" id="UP000186922">
    <property type="component" value="Unassembled WGS sequence"/>
</dbReference>
<protein>
    <submittedName>
        <fullName evidence="3">Uncharacterized protein</fullName>
    </submittedName>
</protein>
<evidence type="ECO:0000313" key="3">
    <source>
        <dbReference type="EMBL" id="GAV05276.1"/>
    </source>
</evidence>
<keyword evidence="2" id="KW-0472">Membrane</keyword>
<evidence type="ECO:0000256" key="1">
    <source>
        <dbReference type="SAM" id="MobiDB-lite"/>
    </source>
</evidence>
<feature type="compositionally biased region" description="Basic and acidic residues" evidence="1">
    <location>
        <begin position="16"/>
        <end position="31"/>
    </location>
</feature>
<keyword evidence="2" id="KW-0812">Transmembrane</keyword>
<proteinExistence type="predicted"/>
<evidence type="ECO:0000256" key="2">
    <source>
        <dbReference type="SAM" id="Phobius"/>
    </source>
</evidence>
<name>A0A1D1VWH6_RAMVA</name>
<reference evidence="3 4" key="1">
    <citation type="journal article" date="2016" name="Nat. Commun.">
        <title>Extremotolerant tardigrade genome and improved radiotolerance of human cultured cells by tardigrade-unique protein.</title>
        <authorList>
            <person name="Hashimoto T."/>
            <person name="Horikawa D.D."/>
            <person name="Saito Y."/>
            <person name="Kuwahara H."/>
            <person name="Kozuka-Hata H."/>
            <person name="Shin-I T."/>
            <person name="Minakuchi Y."/>
            <person name="Ohishi K."/>
            <person name="Motoyama A."/>
            <person name="Aizu T."/>
            <person name="Enomoto A."/>
            <person name="Kondo K."/>
            <person name="Tanaka S."/>
            <person name="Hara Y."/>
            <person name="Koshikawa S."/>
            <person name="Sagara H."/>
            <person name="Miura T."/>
            <person name="Yokobori S."/>
            <person name="Miyagawa K."/>
            <person name="Suzuki Y."/>
            <person name="Kubo T."/>
            <person name="Oyama M."/>
            <person name="Kohara Y."/>
            <person name="Fujiyama A."/>
            <person name="Arakawa K."/>
            <person name="Katayama T."/>
            <person name="Toyoda A."/>
            <person name="Kunieda T."/>
        </authorList>
    </citation>
    <scope>NUCLEOTIDE SEQUENCE [LARGE SCALE GENOMIC DNA]</scope>
    <source>
        <strain evidence="3 4">YOKOZUNA-1</strain>
    </source>
</reference>
<feature type="region of interest" description="Disordered" evidence="1">
    <location>
        <begin position="1"/>
        <end position="55"/>
    </location>
</feature>
<keyword evidence="4" id="KW-1185">Reference proteome</keyword>
<gene>
    <name evidence="3" type="primary">RvY_15431-1</name>
    <name evidence="3" type="synonym">RvY_15431.1</name>
    <name evidence="3" type="ORF">RvY_15431</name>
</gene>
<accession>A0A1D1VWH6</accession>
<comment type="caution">
    <text evidence="3">The sequence shown here is derived from an EMBL/GenBank/DDBJ whole genome shotgun (WGS) entry which is preliminary data.</text>
</comment>
<sequence>MARDSASWETSSGQSQEKRCEGRSCDRRGRMEAGGAEDSLDGIAGSGSRSAAKKSSLRKIWEIGYRMLMLERLLLCILRMLCLLCLGSLLSLLVRVRSVCRIPPITSIATPIGSIPSAAVHDVPAQLSPRLSVLVFPVDRLEDTKRK</sequence>